<comment type="caution">
    <text evidence="2">The sequence shown here is derived from an EMBL/GenBank/DDBJ whole genome shotgun (WGS) entry which is preliminary data.</text>
</comment>
<accession>A0A6V7GUA8</accession>
<evidence type="ECO:0000256" key="1">
    <source>
        <dbReference type="SAM" id="MobiDB-lite"/>
    </source>
</evidence>
<sequence>TQFQENLEDLGRYAATLRRASRGDSENNETFINFVKKTHYFKITDIHTINLQRKEKKKDKKLEKVGFEPRTSRMRNRQSTT</sequence>
<feature type="non-terminal residue" evidence="2">
    <location>
        <position position="1"/>
    </location>
</feature>
<evidence type="ECO:0000313" key="2">
    <source>
        <dbReference type="EMBL" id="CAD1468606.1"/>
    </source>
</evidence>
<dbReference type="EMBL" id="CAJDYZ010000848">
    <property type="protein sequence ID" value="CAD1468606.1"/>
    <property type="molecule type" value="Genomic_DNA"/>
</dbReference>
<name>A0A6V7GUA8_9HYME</name>
<feature type="region of interest" description="Disordered" evidence="1">
    <location>
        <begin position="54"/>
        <end position="81"/>
    </location>
</feature>
<reference evidence="2" key="1">
    <citation type="submission" date="2020-07" db="EMBL/GenBank/DDBJ databases">
        <authorList>
            <person name="Nazaruddin N."/>
        </authorList>
    </citation>
    <scope>NUCLEOTIDE SEQUENCE</scope>
</reference>
<feature type="non-terminal residue" evidence="2">
    <location>
        <position position="81"/>
    </location>
</feature>
<protein>
    <submittedName>
        <fullName evidence="2">Uncharacterized protein</fullName>
    </submittedName>
</protein>
<gene>
    <name evidence="2" type="ORF">MHI_LOCUS55860</name>
</gene>
<keyword evidence="3" id="KW-1185">Reference proteome</keyword>
<dbReference type="Proteomes" id="UP000752696">
    <property type="component" value="Unassembled WGS sequence"/>
</dbReference>
<proteinExistence type="predicted"/>
<feature type="compositionally biased region" description="Basic and acidic residues" evidence="1">
    <location>
        <begin position="60"/>
        <end position="71"/>
    </location>
</feature>
<evidence type="ECO:0000313" key="3">
    <source>
        <dbReference type="Proteomes" id="UP000752696"/>
    </source>
</evidence>
<feature type="compositionally biased region" description="Basic residues" evidence="1">
    <location>
        <begin position="72"/>
        <end position="81"/>
    </location>
</feature>
<dbReference type="AlphaFoldDB" id="A0A6V7GUA8"/>
<organism evidence="2 3">
    <name type="scientific">Heterotrigona itama</name>
    <dbReference type="NCBI Taxonomy" id="395501"/>
    <lineage>
        <taxon>Eukaryota</taxon>
        <taxon>Metazoa</taxon>
        <taxon>Ecdysozoa</taxon>
        <taxon>Arthropoda</taxon>
        <taxon>Hexapoda</taxon>
        <taxon>Insecta</taxon>
        <taxon>Pterygota</taxon>
        <taxon>Neoptera</taxon>
        <taxon>Endopterygota</taxon>
        <taxon>Hymenoptera</taxon>
        <taxon>Apocrita</taxon>
        <taxon>Aculeata</taxon>
        <taxon>Apoidea</taxon>
        <taxon>Anthophila</taxon>
        <taxon>Apidae</taxon>
        <taxon>Heterotrigona</taxon>
    </lineage>
</organism>